<accession>A0A2I6UG74</accession>
<keyword evidence="2" id="KW-1185">Reference proteome</keyword>
<dbReference type="GeneID" id="40236100"/>
<name>A0A2I6UG74_9CAUD</name>
<dbReference type="EMBL" id="MF580955">
    <property type="protein sequence ID" value="AUO78916.1"/>
    <property type="molecule type" value="Genomic_DNA"/>
</dbReference>
<dbReference type="RefSeq" id="YP_009639309.1">
    <property type="nucleotide sequence ID" value="NC_042348.1"/>
</dbReference>
<protein>
    <submittedName>
        <fullName evidence="1">Uncharacterized protein</fullName>
    </submittedName>
</protein>
<dbReference type="KEGG" id="vg:40236100"/>
<dbReference type="Proteomes" id="UP000259847">
    <property type="component" value="Segment"/>
</dbReference>
<evidence type="ECO:0000313" key="2">
    <source>
        <dbReference type="Proteomes" id="UP000259847"/>
    </source>
</evidence>
<evidence type="ECO:0000313" key="1">
    <source>
        <dbReference type="EMBL" id="AUO78916.1"/>
    </source>
</evidence>
<reference evidence="1 2" key="1">
    <citation type="submission" date="2017-07" db="EMBL/GenBank/DDBJ databases">
        <title>Characterization of ecologically diverse viruses infecting co-occurring strains of cosmopolitan hyperhalophilic Bacteroidetes.</title>
        <authorList>
            <person name="Villamor J."/>
            <person name="Ramos-Barbero M.D."/>
            <person name="Gonzalez-Torres P."/>
            <person name="Gabaldon T."/>
            <person name="Rollesso-Mora R."/>
            <person name="Meseguer I."/>
            <person name="Martinez-Garcia M."/>
            <person name="Santos F."/>
            <person name="Anton J."/>
        </authorList>
    </citation>
    <scope>NUCLEOTIDE SEQUENCE [LARGE SCALE GENOMIC DNA]</scope>
</reference>
<sequence>MSRGSPAWGLDPAENRYVKVPSGEGVIHGGRQSLVIEPVEIPNKTLYSADISEWTTFGGTSIDAFDKNSMIAEGSPVNAARVIGGGSTDDGIKASMSRGTSPNYDAGLWIVEELTAQSFGARWYNSDQLKEYVVDYEWGNGVINTKNIVNYNVRKLTNRGPNGGRVVAVMATINTSNTGDSFRQQLQPSKTTGSDNTYLHYAGTVDGIRSHPTPIVQGGTETTRKAEGWTVNKSGFWNYEEGTVLGEFRVAATSYTDIAFLNGGVNIGLKGNPPYDVSLEETNNYTEIKFSNVAGPFERIKFCASWVGGDVAFSVNGETAKTTADTNFEKLSDDVDWNIGGGSKQPIFLSGLQFIPRRIPDSRVSTLTL</sequence>
<organism evidence="1 2">
    <name type="scientific">Salinibacter phage M1EM-1</name>
    <dbReference type="NCBI Taxonomy" id="2681616"/>
    <lineage>
        <taxon>Viruses</taxon>
        <taxon>Duplodnaviria</taxon>
        <taxon>Heunggongvirae</taxon>
        <taxon>Uroviricota</taxon>
        <taxon>Caudoviricetes</taxon>
        <taxon>Holosalinivirus</taxon>
        <taxon>Holosalinivirus M1EM1</taxon>
    </lineage>
</organism>
<proteinExistence type="predicted"/>